<feature type="binding site" evidence="14">
    <location>
        <position position="183"/>
    </location>
    <ligand>
        <name>ATP</name>
        <dbReference type="ChEBI" id="CHEBI:30616"/>
    </ligand>
</feature>
<evidence type="ECO:0000256" key="2">
    <source>
        <dbReference type="ARBA" id="ARBA00007663"/>
    </source>
</evidence>
<comment type="function">
    <text evidence="13">Required for the formation of a threonylcarbamoyl group on adenosine at position 37 (t(6)A37) in tRNAs that read codons beginning with adenine.</text>
</comment>
<dbReference type="SUPFAM" id="SSF55821">
    <property type="entry name" value="YrdC/RibB"/>
    <property type="match status" value="1"/>
</dbReference>
<feature type="binding site" evidence="14">
    <location>
        <position position="106"/>
    </location>
    <ligand>
        <name>L-threonine</name>
        <dbReference type="ChEBI" id="CHEBI:57926"/>
    </ligand>
</feature>
<feature type="binding site" evidence="14">
    <location>
        <position position="161"/>
    </location>
    <ligand>
        <name>L-threonine</name>
        <dbReference type="ChEBI" id="CHEBI:57926"/>
    </ligand>
</feature>
<dbReference type="PROSITE" id="PS51163">
    <property type="entry name" value="YRDC"/>
    <property type="match status" value="1"/>
</dbReference>
<dbReference type="Gene3D" id="3.90.870.10">
    <property type="entry name" value="DHBP synthase"/>
    <property type="match status" value="1"/>
</dbReference>
<dbReference type="GO" id="GO:0000049">
    <property type="term" value="F:tRNA binding"/>
    <property type="evidence" value="ECO:0007669"/>
    <property type="project" value="TreeGrafter"/>
</dbReference>
<dbReference type="GO" id="GO:0008033">
    <property type="term" value="P:tRNA processing"/>
    <property type="evidence" value="ECO:0007669"/>
    <property type="project" value="UniProtKB-KW"/>
</dbReference>
<keyword evidence="6 13" id="KW-0808">Transferase</keyword>
<keyword evidence="9 13" id="KW-0547">Nucleotide-binding</keyword>
<evidence type="ECO:0000256" key="5">
    <source>
        <dbReference type="ARBA" id="ARBA00022490"/>
    </source>
</evidence>
<gene>
    <name evidence="17" type="ORF">E2C06_29745</name>
</gene>
<sequence>MGHRGRPGAGRGRRRQRDAGGRQPAALWQAGLAQSRFRLPWRSRGVTEQLGPGDVARAAALLRQGALVGFPTETVYGLGGDATDGKAVAGIFAAKGRPHFNPLICHYPSAEAAFAGVRADDRARLVAKHFWPGPLTLVLPRLAACRVDLLAGAGLDTLAVRVPANPLALELLRQVGRPVAAPSANRSGAVSPTTAAHVLEGLSGRIAAVLDGGPCPVGVESTVLDLTGKGPVLLRPGGVPAEAIEALLGRLGRALPIAAAAATRSLRSPGMMLSHYAPGLPVRLGATEVAPDEALLAFGPALPGAAITWNLSAAGDLTEAASRLFAGLRWLDAEGGARGCARIAVMPVPESGLGAAIADRLERAAAPRG</sequence>
<evidence type="ECO:0000256" key="4">
    <source>
        <dbReference type="ARBA" id="ARBA00015492"/>
    </source>
</evidence>
<comment type="caution">
    <text evidence="17">The sequence shown here is derived from an EMBL/GenBank/DDBJ whole genome shotgun (WGS) entry which is preliminary data.</text>
</comment>
<evidence type="ECO:0000256" key="13">
    <source>
        <dbReference type="PIRNR" id="PIRNR004930"/>
    </source>
</evidence>
<keyword evidence="10 13" id="KW-0067">ATP-binding</keyword>
<feature type="binding site" evidence="14">
    <location>
        <position position="276"/>
    </location>
    <ligand>
        <name>ATP</name>
        <dbReference type="ChEBI" id="CHEBI:30616"/>
    </ligand>
</feature>
<proteinExistence type="inferred from homology"/>
<keyword evidence="5 13" id="KW-0963">Cytoplasm</keyword>
<feature type="binding site" evidence="14">
    <location>
        <position position="191"/>
    </location>
    <ligand>
        <name>ATP</name>
        <dbReference type="ChEBI" id="CHEBI:30616"/>
    </ligand>
</feature>
<dbReference type="EC" id="2.7.7.87" evidence="3 13"/>
<keyword evidence="7 13" id="KW-0819">tRNA processing</keyword>
<evidence type="ECO:0000256" key="7">
    <source>
        <dbReference type="ARBA" id="ARBA00022694"/>
    </source>
</evidence>
<keyword evidence="18" id="KW-1185">Reference proteome</keyword>
<comment type="similarity">
    <text evidence="2 13">Belongs to the SUA5 family.</text>
</comment>
<evidence type="ECO:0000256" key="6">
    <source>
        <dbReference type="ARBA" id="ARBA00022679"/>
    </source>
</evidence>
<dbReference type="GO" id="GO:0061710">
    <property type="term" value="F:L-threonylcarbamoyladenylate synthase"/>
    <property type="evidence" value="ECO:0007669"/>
    <property type="project" value="UniProtKB-EC"/>
</dbReference>
<evidence type="ECO:0000313" key="18">
    <source>
        <dbReference type="Proteomes" id="UP000295096"/>
    </source>
</evidence>
<dbReference type="InterPro" id="IPR038385">
    <property type="entry name" value="Sua5/YwlC_C"/>
</dbReference>
<name>A0A4R5Q925_9PROT</name>
<organism evidence="17 18">
    <name type="scientific">Dankookia rubra</name>
    <dbReference type="NCBI Taxonomy" id="1442381"/>
    <lineage>
        <taxon>Bacteria</taxon>
        <taxon>Pseudomonadati</taxon>
        <taxon>Pseudomonadota</taxon>
        <taxon>Alphaproteobacteria</taxon>
        <taxon>Acetobacterales</taxon>
        <taxon>Roseomonadaceae</taxon>
        <taxon>Dankookia</taxon>
    </lineage>
</organism>
<feature type="binding site" evidence="14">
    <location>
        <position position="74"/>
    </location>
    <ligand>
        <name>L-threonine</name>
        <dbReference type="ChEBI" id="CHEBI:57926"/>
    </ligand>
</feature>
<dbReference type="InterPro" id="IPR017945">
    <property type="entry name" value="DHBP_synth_RibB-like_a/b_dom"/>
</dbReference>
<comment type="catalytic activity">
    <reaction evidence="12 13">
        <text>L-threonine + hydrogencarbonate + ATP = L-threonylcarbamoyladenylate + diphosphate + H2O</text>
        <dbReference type="Rhea" id="RHEA:36407"/>
        <dbReference type="ChEBI" id="CHEBI:15377"/>
        <dbReference type="ChEBI" id="CHEBI:17544"/>
        <dbReference type="ChEBI" id="CHEBI:30616"/>
        <dbReference type="ChEBI" id="CHEBI:33019"/>
        <dbReference type="ChEBI" id="CHEBI:57926"/>
        <dbReference type="ChEBI" id="CHEBI:73682"/>
        <dbReference type="EC" id="2.7.7.87"/>
    </reaction>
</comment>
<dbReference type="NCBIfam" id="TIGR00057">
    <property type="entry name" value="L-threonylcarbamoyladenylate synthase"/>
    <property type="match status" value="1"/>
</dbReference>
<evidence type="ECO:0000256" key="8">
    <source>
        <dbReference type="ARBA" id="ARBA00022695"/>
    </source>
</evidence>
<protein>
    <recommendedName>
        <fullName evidence="4 13">Threonylcarbamoyl-AMP synthase</fullName>
        <shortName evidence="13">TC-AMP synthase</shortName>
        <ecNumber evidence="3 13">2.7.7.87</ecNumber>
    </recommendedName>
    <alternativeName>
        <fullName evidence="11 13">L-threonylcarbamoyladenylate synthase</fullName>
    </alternativeName>
</protein>
<dbReference type="EMBL" id="SMSJ01000086">
    <property type="protein sequence ID" value="TDH58988.1"/>
    <property type="molecule type" value="Genomic_DNA"/>
</dbReference>
<feature type="domain" description="YrdC-like" evidence="16">
    <location>
        <begin position="52"/>
        <end position="239"/>
    </location>
</feature>
<evidence type="ECO:0000259" key="16">
    <source>
        <dbReference type="PROSITE" id="PS51163"/>
    </source>
</evidence>
<feature type="region of interest" description="Disordered" evidence="15">
    <location>
        <begin position="1"/>
        <end position="24"/>
    </location>
</feature>
<evidence type="ECO:0000256" key="1">
    <source>
        <dbReference type="ARBA" id="ARBA00004496"/>
    </source>
</evidence>
<evidence type="ECO:0000256" key="15">
    <source>
        <dbReference type="SAM" id="MobiDB-lite"/>
    </source>
</evidence>
<dbReference type="PIRSF" id="PIRSF004930">
    <property type="entry name" value="Tln_factor_SUA5"/>
    <property type="match status" value="1"/>
</dbReference>
<evidence type="ECO:0000313" key="17">
    <source>
        <dbReference type="EMBL" id="TDH58988.1"/>
    </source>
</evidence>
<dbReference type="OrthoDB" id="9814580at2"/>
<dbReference type="PANTHER" id="PTHR17490:SF16">
    <property type="entry name" value="THREONYLCARBAMOYL-AMP SYNTHASE"/>
    <property type="match status" value="1"/>
</dbReference>
<dbReference type="GO" id="GO:0006450">
    <property type="term" value="P:regulation of translational fidelity"/>
    <property type="evidence" value="ECO:0007669"/>
    <property type="project" value="TreeGrafter"/>
</dbReference>
<evidence type="ECO:0000256" key="11">
    <source>
        <dbReference type="ARBA" id="ARBA00029774"/>
    </source>
</evidence>
<dbReference type="GO" id="GO:0005524">
    <property type="term" value="F:ATP binding"/>
    <property type="evidence" value="ECO:0007669"/>
    <property type="project" value="UniProtKB-UniRule"/>
</dbReference>
<evidence type="ECO:0000256" key="14">
    <source>
        <dbReference type="PIRSR" id="PIRSR004930-1"/>
    </source>
</evidence>
<feature type="binding site" evidence="14">
    <location>
        <position position="235"/>
    </location>
    <ligand>
        <name>ATP</name>
        <dbReference type="ChEBI" id="CHEBI:30616"/>
    </ligand>
</feature>
<evidence type="ECO:0000256" key="12">
    <source>
        <dbReference type="ARBA" id="ARBA00048366"/>
    </source>
</evidence>
<feature type="compositionally biased region" description="Basic residues" evidence="15">
    <location>
        <begin position="1"/>
        <end position="16"/>
    </location>
</feature>
<accession>A0A4R5Q925</accession>
<dbReference type="PANTHER" id="PTHR17490">
    <property type="entry name" value="SUA5"/>
    <property type="match status" value="1"/>
</dbReference>
<evidence type="ECO:0000256" key="9">
    <source>
        <dbReference type="ARBA" id="ARBA00022741"/>
    </source>
</evidence>
<feature type="binding site" evidence="14">
    <location>
        <position position="101"/>
    </location>
    <ligand>
        <name>ATP</name>
        <dbReference type="ChEBI" id="CHEBI:30616"/>
    </ligand>
</feature>
<dbReference type="Proteomes" id="UP000295096">
    <property type="component" value="Unassembled WGS sequence"/>
</dbReference>
<dbReference type="InterPro" id="IPR010923">
    <property type="entry name" value="T(6)A37_SUA5"/>
</dbReference>
<dbReference type="InterPro" id="IPR050156">
    <property type="entry name" value="TC-AMP_synthase_SUA5"/>
</dbReference>
<feature type="binding site" evidence="14">
    <location>
        <position position="157"/>
    </location>
    <ligand>
        <name>ATP</name>
        <dbReference type="ChEBI" id="CHEBI:30616"/>
    </ligand>
</feature>
<dbReference type="InterPro" id="IPR005145">
    <property type="entry name" value="Sua5_C"/>
</dbReference>
<dbReference type="InterPro" id="IPR006070">
    <property type="entry name" value="Sua5-like_dom"/>
</dbReference>
<feature type="binding site" evidence="14">
    <location>
        <position position="221"/>
    </location>
    <ligand>
        <name>L-threonine</name>
        <dbReference type="ChEBI" id="CHEBI:57926"/>
    </ligand>
</feature>
<dbReference type="GO" id="GO:0005737">
    <property type="term" value="C:cytoplasm"/>
    <property type="evidence" value="ECO:0007669"/>
    <property type="project" value="UniProtKB-SubCell"/>
</dbReference>
<dbReference type="GO" id="GO:0003725">
    <property type="term" value="F:double-stranded RNA binding"/>
    <property type="evidence" value="ECO:0007669"/>
    <property type="project" value="UniProtKB-UniRule"/>
</dbReference>
<feature type="binding site" evidence="14">
    <location>
        <position position="181"/>
    </location>
    <ligand>
        <name>L-threonine</name>
        <dbReference type="ChEBI" id="CHEBI:57926"/>
    </ligand>
</feature>
<dbReference type="AlphaFoldDB" id="A0A4R5Q925"/>
<feature type="binding site" evidence="14">
    <location>
        <position position="97"/>
    </location>
    <ligand>
        <name>ATP</name>
        <dbReference type="ChEBI" id="CHEBI:30616"/>
    </ligand>
</feature>
<evidence type="ECO:0000256" key="10">
    <source>
        <dbReference type="ARBA" id="ARBA00022840"/>
    </source>
</evidence>
<dbReference type="Pfam" id="PF01300">
    <property type="entry name" value="Sua5_yciO_yrdC"/>
    <property type="match status" value="1"/>
</dbReference>
<comment type="subcellular location">
    <subcellularLocation>
        <location evidence="1 13">Cytoplasm</location>
    </subcellularLocation>
</comment>
<dbReference type="Gene3D" id="3.40.50.11030">
    <property type="entry name" value="Threonylcarbamoyl-AMP synthase, C-terminal domain"/>
    <property type="match status" value="1"/>
</dbReference>
<dbReference type="Pfam" id="PF03481">
    <property type="entry name" value="Sua5_C"/>
    <property type="match status" value="1"/>
</dbReference>
<reference evidence="17 18" key="1">
    <citation type="journal article" date="2016" name="J. Microbiol.">
        <title>Dankookia rubra gen. nov., sp. nov., an alphaproteobacterium isolated from sediment of a shallow stream.</title>
        <authorList>
            <person name="Kim W.H."/>
            <person name="Kim D.H."/>
            <person name="Kang K."/>
            <person name="Ahn T.Y."/>
        </authorList>
    </citation>
    <scope>NUCLEOTIDE SEQUENCE [LARGE SCALE GENOMIC DNA]</scope>
    <source>
        <strain evidence="17 18">JCM30602</strain>
    </source>
</reference>
<evidence type="ECO:0000256" key="3">
    <source>
        <dbReference type="ARBA" id="ARBA00012584"/>
    </source>
</evidence>
<keyword evidence="8 13" id="KW-0548">Nucleotidyltransferase</keyword>